<proteinExistence type="predicted"/>
<keyword evidence="1" id="KW-0812">Transmembrane</keyword>
<dbReference type="RefSeq" id="WP_336808857.1">
    <property type="nucleotide sequence ID" value="NZ_JBBBNY010000017.1"/>
</dbReference>
<gene>
    <name evidence="2" type="ORF">WAT24_15785</name>
</gene>
<dbReference type="EMBL" id="JBBBNY010000017">
    <property type="protein sequence ID" value="MEI7038217.1"/>
    <property type="molecule type" value="Genomic_DNA"/>
</dbReference>
<feature type="transmembrane region" description="Helical" evidence="1">
    <location>
        <begin position="12"/>
        <end position="35"/>
    </location>
</feature>
<keyword evidence="3" id="KW-1185">Reference proteome</keyword>
<dbReference type="Proteomes" id="UP001381174">
    <property type="component" value="Unassembled WGS sequence"/>
</dbReference>
<evidence type="ECO:0000313" key="3">
    <source>
        <dbReference type="Proteomes" id="UP001381174"/>
    </source>
</evidence>
<reference evidence="2 3" key="1">
    <citation type="journal article" date="2014" name="Int. J. Syst. Evol. Microbiol.">
        <title>Fulvimonas yonginensis sp. nov., isolated from greenhouse soil, and emended description of the genus Fulvimonas.</title>
        <authorList>
            <person name="Ahn J.H."/>
            <person name="Kim S.J."/>
            <person name="Weon H.Y."/>
            <person name="Hong S.B."/>
            <person name="Seok S.J."/>
            <person name="Kwon S.W."/>
        </authorList>
    </citation>
    <scope>NUCLEOTIDE SEQUENCE [LARGE SCALE GENOMIC DNA]</scope>
    <source>
        <strain evidence="2 3">KACC 16952</strain>
    </source>
</reference>
<evidence type="ECO:0000256" key="1">
    <source>
        <dbReference type="SAM" id="Phobius"/>
    </source>
</evidence>
<organism evidence="2 3">
    <name type="scientific">Fulvimonas yonginensis</name>
    <dbReference type="NCBI Taxonomy" id="1495200"/>
    <lineage>
        <taxon>Bacteria</taxon>
        <taxon>Pseudomonadati</taxon>
        <taxon>Pseudomonadota</taxon>
        <taxon>Gammaproteobacteria</taxon>
        <taxon>Lysobacterales</taxon>
        <taxon>Rhodanobacteraceae</taxon>
        <taxon>Fulvimonas</taxon>
    </lineage>
</organism>
<evidence type="ECO:0000313" key="2">
    <source>
        <dbReference type="EMBL" id="MEI7038217.1"/>
    </source>
</evidence>
<protein>
    <submittedName>
        <fullName evidence="2">Uncharacterized protein</fullName>
    </submittedName>
</protein>
<keyword evidence="1" id="KW-1133">Transmembrane helix</keyword>
<keyword evidence="1" id="KW-0472">Membrane</keyword>
<sequence length="45" mass="4987">MRGKVRGAILAPLWLVVGVLVLVLIATMALFDWLFEGEPVAKYDD</sequence>
<accession>A0ABU8JGY7</accession>
<name>A0ABU8JGY7_9GAMM</name>
<comment type="caution">
    <text evidence="2">The sequence shown here is derived from an EMBL/GenBank/DDBJ whole genome shotgun (WGS) entry which is preliminary data.</text>
</comment>